<dbReference type="GeneID" id="19403893"/>
<sequence>MNSGPGSGSSAPGGNDPRKPGPNRPPGANDGGDGSSKENATWVAGTPEEVRKGRHYIVNRMGTWVRCSFNHALMDSTAGFPVYASWNGRRVRFRWNGPGPAQYQAFEYQNWQIVQEEEDRIARHEPLASENLAEEAEAEFEADGDTVFDSVQQMPSTPPTSSYGNVFSSSLSGGRGRTNTSTPRGPSSGNQPQSGSTTITPRGGGSGSSGRPHAGREYPTSPSAGKGKGKGPARAPDSGSPGAGAA</sequence>
<keyword evidence="3" id="KW-1185">Reference proteome</keyword>
<feature type="region of interest" description="Disordered" evidence="1">
    <location>
        <begin position="149"/>
        <end position="246"/>
    </location>
</feature>
<reference evidence="2 3" key="1">
    <citation type="journal article" date="2012" name="PLoS Pathog.">
        <title>Diverse lifestyles and strategies of plant pathogenesis encoded in the genomes of eighteen Dothideomycetes fungi.</title>
        <authorList>
            <person name="Ohm R.A."/>
            <person name="Feau N."/>
            <person name="Henrissat B."/>
            <person name="Schoch C.L."/>
            <person name="Horwitz B.A."/>
            <person name="Barry K.W."/>
            <person name="Condon B.J."/>
            <person name="Copeland A.C."/>
            <person name="Dhillon B."/>
            <person name="Glaser F."/>
            <person name="Hesse C.N."/>
            <person name="Kosti I."/>
            <person name="LaButti K."/>
            <person name="Lindquist E.A."/>
            <person name="Lucas S."/>
            <person name="Salamov A.A."/>
            <person name="Bradshaw R.E."/>
            <person name="Ciuffetti L."/>
            <person name="Hamelin R.C."/>
            <person name="Kema G.H.J."/>
            <person name="Lawrence C."/>
            <person name="Scott J.A."/>
            <person name="Spatafora J.W."/>
            <person name="Turgeon B.G."/>
            <person name="de Wit P.J.G.M."/>
            <person name="Zhong S."/>
            <person name="Goodwin S.B."/>
            <person name="Grigoriev I.V."/>
        </authorList>
    </citation>
    <scope>NUCLEOTIDE SEQUENCE [LARGE SCALE GENOMIC DNA]</scope>
    <source>
        <strain evidence="3">28A</strain>
    </source>
</reference>
<feature type="region of interest" description="Disordered" evidence="1">
    <location>
        <begin position="1"/>
        <end position="46"/>
    </location>
</feature>
<accession>R0IBX9</accession>
<dbReference type="Proteomes" id="UP000016935">
    <property type="component" value="Unassembled WGS sequence"/>
</dbReference>
<protein>
    <submittedName>
        <fullName evidence="2">Uncharacterized protein</fullName>
    </submittedName>
</protein>
<reference evidence="2 3" key="2">
    <citation type="journal article" date="2013" name="PLoS Genet.">
        <title>Comparative genome structure, secondary metabolite, and effector coding capacity across Cochliobolus pathogens.</title>
        <authorList>
            <person name="Condon B.J."/>
            <person name="Leng Y."/>
            <person name="Wu D."/>
            <person name="Bushley K.E."/>
            <person name="Ohm R.A."/>
            <person name="Otillar R."/>
            <person name="Martin J."/>
            <person name="Schackwitz W."/>
            <person name="Grimwood J."/>
            <person name="MohdZainudin N."/>
            <person name="Xue C."/>
            <person name="Wang R."/>
            <person name="Manning V.A."/>
            <person name="Dhillon B."/>
            <person name="Tu Z.J."/>
            <person name="Steffenson B.J."/>
            <person name="Salamov A."/>
            <person name="Sun H."/>
            <person name="Lowry S."/>
            <person name="LaButti K."/>
            <person name="Han J."/>
            <person name="Copeland A."/>
            <person name="Lindquist E."/>
            <person name="Barry K."/>
            <person name="Schmutz J."/>
            <person name="Baker S.E."/>
            <person name="Ciuffetti L.M."/>
            <person name="Grigoriev I.V."/>
            <person name="Zhong S."/>
            <person name="Turgeon B.G."/>
        </authorList>
    </citation>
    <scope>NUCLEOTIDE SEQUENCE [LARGE SCALE GENOMIC DNA]</scope>
    <source>
        <strain evidence="3">28A</strain>
    </source>
</reference>
<feature type="compositionally biased region" description="Low complexity" evidence="1">
    <location>
        <begin position="185"/>
        <end position="201"/>
    </location>
</feature>
<dbReference type="RefSeq" id="XP_008029462.1">
    <property type="nucleotide sequence ID" value="XM_008031271.1"/>
</dbReference>
<name>R0IBX9_EXST2</name>
<dbReference type="OrthoDB" id="3690982at2759"/>
<evidence type="ECO:0000313" key="2">
    <source>
        <dbReference type="EMBL" id="EOA82721.1"/>
    </source>
</evidence>
<feature type="compositionally biased region" description="Low complexity" evidence="1">
    <location>
        <begin position="1"/>
        <end position="14"/>
    </location>
</feature>
<evidence type="ECO:0000313" key="3">
    <source>
        <dbReference type="Proteomes" id="UP000016935"/>
    </source>
</evidence>
<dbReference type="EMBL" id="KB908844">
    <property type="protein sequence ID" value="EOA82721.1"/>
    <property type="molecule type" value="Genomic_DNA"/>
</dbReference>
<proteinExistence type="predicted"/>
<feature type="compositionally biased region" description="Polar residues" evidence="1">
    <location>
        <begin position="149"/>
        <end position="184"/>
    </location>
</feature>
<organism evidence="2 3">
    <name type="scientific">Exserohilum turcicum (strain 28A)</name>
    <name type="common">Northern leaf blight fungus</name>
    <name type="synonym">Setosphaeria turcica</name>
    <dbReference type="NCBI Taxonomy" id="671987"/>
    <lineage>
        <taxon>Eukaryota</taxon>
        <taxon>Fungi</taxon>
        <taxon>Dikarya</taxon>
        <taxon>Ascomycota</taxon>
        <taxon>Pezizomycotina</taxon>
        <taxon>Dothideomycetes</taxon>
        <taxon>Pleosporomycetidae</taxon>
        <taxon>Pleosporales</taxon>
        <taxon>Pleosporineae</taxon>
        <taxon>Pleosporaceae</taxon>
        <taxon>Exserohilum</taxon>
    </lineage>
</organism>
<gene>
    <name evidence="2" type="ORF">SETTUDRAFT_34258</name>
</gene>
<evidence type="ECO:0000256" key="1">
    <source>
        <dbReference type="SAM" id="MobiDB-lite"/>
    </source>
</evidence>
<dbReference type="AlphaFoldDB" id="R0IBX9"/>
<dbReference type="HOGENOM" id="CLU_1129670_0_0_1"/>